<feature type="chain" id="PRO_5015958739" evidence="1">
    <location>
        <begin position="20"/>
        <end position="231"/>
    </location>
</feature>
<accession>A0A2W7MZ20</accession>
<evidence type="ECO:0000256" key="1">
    <source>
        <dbReference type="SAM" id="SignalP"/>
    </source>
</evidence>
<evidence type="ECO:0000313" key="3">
    <source>
        <dbReference type="EMBL" id="PZX12921.1"/>
    </source>
</evidence>
<dbReference type="AlphaFoldDB" id="A0A2W7MZ20"/>
<keyword evidence="4" id="KW-1185">Reference proteome</keyword>
<evidence type="ECO:0000259" key="2">
    <source>
        <dbReference type="Pfam" id="PF00561"/>
    </source>
</evidence>
<dbReference type="EMBL" id="QKZL01000021">
    <property type="protein sequence ID" value="PZX12921.1"/>
    <property type="molecule type" value="Genomic_DNA"/>
</dbReference>
<gene>
    <name evidence="3" type="ORF">LX81_03472</name>
</gene>
<dbReference type="Pfam" id="PF00561">
    <property type="entry name" value="Abhydrolase_1"/>
    <property type="match status" value="1"/>
</dbReference>
<dbReference type="PANTHER" id="PTHR37946:SF1">
    <property type="entry name" value="SLL1969 PROTEIN"/>
    <property type="match status" value="1"/>
</dbReference>
<keyword evidence="3" id="KW-0378">Hydrolase</keyword>
<sequence>MRALSLLLLLFLAAAPARAADRCVILLHGLARGAASMDVLAEALREDGFDTVNVDYPSTEAPVAELVERAIPGAVEVCGDREVNFVAHSLGGILVRAWLADHRPERMGRAVMLGPPNHGSQLVDTFDDLRPFEWMNGPAGMQLGTGPDSVPNRLDLPRFELGVIAGSRSLNPFYSTLIDGPDDGKVSVASTRIEGMDDHIVLPVTHTFMMMSPLVIDQVIRFLETGSFDHS</sequence>
<comment type="caution">
    <text evidence="3">The sequence shown here is derived from an EMBL/GenBank/DDBJ whole genome shotgun (WGS) entry which is preliminary data.</text>
</comment>
<dbReference type="OrthoDB" id="556502at2"/>
<dbReference type="RefSeq" id="WP_111538533.1">
    <property type="nucleotide sequence ID" value="NZ_QKZL01000021.1"/>
</dbReference>
<evidence type="ECO:0000313" key="4">
    <source>
        <dbReference type="Proteomes" id="UP000248916"/>
    </source>
</evidence>
<dbReference type="GO" id="GO:0016787">
    <property type="term" value="F:hydrolase activity"/>
    <property type="evidence" value="ECO:0007669"/>
    <property type="project" value="UniProtKB-KW"/>
</dbReference>
<feature type="domain" description="AB hydrolase-1" evidence="2">
    <location>
        <begin position="24"/>
        <end position="138"/>
    </location>
</feature>
<dbReference type="PANTHER" id="PTHR37946">
    <property type="entry name" value="SLL1969 PROTEIN"/>
    <property type="match status" value="1"/>
</dbReference>
<dbReference type="Proteomes" id="UP000248916">
    <property type="component" value="Unassembled WGS sequence"/>
</dbReference>
<organism evidence="3 4">
    <name type="scientific">Palleronia aestuarii</name>
    <dbReference type="NCBI Taxonomy" id="568105"/>
    <lineage>
        <taxon>Bacteria</taxon>
        <taxon>Pseudomonadati</taxon>
        <taxon>Pseudomonadota</taxon>
        <taxon>Alphaproteobacteria</taxon>
        <taxon>Rhodobacterales</taxon>
        <taxon>Roseobacteraceae</taxon>
        <taxon>Palleronia</taxon>
    </lineage>
</organism>
<feature type="signal peptide" evidence="1">
    <location>
        <begin position="1"/>
        <end position="19"/>
    </location>
</feature>
<dbReference type="InterPro" id="IPR029058">
    <property type="entry name" value="AB_hydrolase_fold"/>
</dbReference>
<reference evidence="3 4" key="1">
    <citation type="submission" date="2018-06" db="EMBL/GenBank/DDBJ databases">
        <title>Genomic Encyclopedia of Archaeal and Bacterial Type Strains, Phase II (KMG-II): from individual species to whole genera.</title>
        <authorList>
            <person name="Goeker M."/>
        </authorList>
    </citation>
    <scope>NUCLEOTIDE SEQUENCE [LARGE SCALE GENOMIC DNA]</scope>
    <source>
        <strain evidence="3 4">DSM 22009</strain>
    </source>
</reference>
<protein>
    <submittedName>
        <fullName evidence="3">Alpha/beta hydrolase family protein</fullName>
    </submittedName>
</protein>
<dbReference type="Gene3D" id="3.40.50.1820">
    <property type="entry name" value="alpha/beta hydrolase"/>
    <property type="match status" value="1"/>
</dbReference>
<name>A0A2W7MZ20_9RHOB</name>
<proteinExistence type="predicted"/>
<dbReference type="SUPFAM" id="SSF53474">
    <property type="entry name" value="alpha/beta-Hydrolases"/>
    <property type="match status" value="1"/>
</dbReference>
<keyword evidence="1" id="KW-0732">Signal</keyword>
<dbReference type="InterPro" id="IPR000073">
    <property type="entry name" value="AB_hydrolase_1"/>
</dbReference>